<evidence type="ECO:0000256" key="5">
    <source>
        <dbReference type="ARBA" id="ARBA00023136"/>
    </source>
</evidence>
<feature type="transmembrane region" description="Helical" evidence="6">
    <location>
        <begin position="164"/>
        <end position="194"/>
    </location>
</feature>
<feature type="transmembrane region" description="Helical" evidence="6">
    <location>
        <begin position="12"/>
        <end position="33"/>
    </location>
</feature>
<dbReference type="Pfam" id="PF01943">
    <property type="entry name" value="Polysacc_synt"/>
    <property type="match status" value="1"/>
</dbReference>
<dbReference type="GO" id="GO:0005886">
    <property type="term" value="C:plasma membrane"/>
    <property type="evidence" value="ECO:0007669"/>
    <property type="project" value="UniProtKB-SubCell"/>
</dbReference>
<evidence type="ECO:0000256" key="3">
    <source>
        <dbReference type="ARBA" id="ARBA00022692"/>
    </source>
</evidence>
<comment type="subcellular location">
    <subcellularLocation>
        <location evidence="1">Cell membrane</location>
        <topology evidence="1">Multi-pass membrane protein</topology>
    </subcellularLocation>
</comment>
<dbReference type="EMBL" id="RJUF01000042">
    <property type="protein sequence ID" value="MCP9763843.1"/>
    <property type="molecule type" value="Genomic_DNA"/>
</dbReference>
<dbReference type="InterPro" id="IPR050833">
    <property type="entry name" value="Poly_Biosynth_Transport"/>
</dbReference>
<evidence type="ECO:0000313" key="8">
    <source>
        <dbReference type="Proteomes" id="UP001204144"/>
    </source>
</evidence>
<keyword evidence="5 6" id="KW-0472">Membrane</keyword>
<comment type="caution">
    <text evidence="7">The sequence shown here is derived from an EMBL/GenBank/DDBJ whole genome shotgun (WGS) entry which is preliminary data.</text>
</comment>
<sequence>MAESKKSLVADGTFLFFSTLVVNAGNYLINLLLGRWLGPADFSEVSLLVTFLLMISFFALAFQLTAAKFTATYEALNPPKSSFQLMIFLNQKAIKAGIAIAVVFILLLYISKHYFHLESVIPYIIFGVSMPFYLLMSVNRGILQGKLSYKNLAMTYQSEMWVRLIFTFLLVYIGLRVNGVAIALLLSLVATWYVSKIFTSSKEDSEPVDTKTIMSFFKVVLVYECSQILINNSDVVLVKHFFEPTEAGLYAALALVGRIVYFGTWTIVTLLFPMVIKLEKEGKNTLPLFFGGLGTVMTIAAIITGVCFLFPELVINILFGAEYLSVAPLLWKYAIATSLFAGSNVFVYYHMSLDRHLPIYLSIGFGVLQIVFLYIFHANFEQVIMVQIALMAALIILMILYQLMYKRLKI</sequence>
<dbReference type="Proteomes" id="UP001204144">
    <property type="component" value="Unassembled WGS sequence"/>
</dbReference>
<keyword evidence="4 6" id="KW-1133">Transmembrane helix</keyword>
<dbReference type="PANTHER" id="PTHR30250">
    <property type="entry name" value="PST FAMILY PREDICTED COLANIC ACID TRANSPORTER"/>
    <property type="match status" value="1"/>
</dbReference>
<keyword evidence="2" id="KW-1003">Cell membrane</keyword>
<keyword evidence="8" id="KW-1185">Reference proteome</keyword>
<evidence type="ECO:0000313" key="7">
    <source>
        <dbReference type="EMBL" id="MCP9763843.1"/>
    </source>
</evidence>
<proteinExistence type="predicted"/>
<feature type="transmembrane region" description="Helical" evidence="6">
    <location>
        <begin position="331"/>
        <end position="350"/>
    </location>
</feature>
<feature type="transmembrane region" description="Helical" evidence="6">
    <location>
        <begin position="357"/>
        <end position="377"/>
    </location>
</feature>
<keyword evidence="3 6" id="KW-0812">Transmembrane</keyword>
<evidence type="ECO:0000256" key="6">
    <source>
        <dbReference type="SAM" id="Phobius"/>
    </source>
</evidence>
<evidence type="ECO:0000256" key="4">
    <source>
        <dbReference type="ARBA" id="ARBA00022989"/>
    </source>
</evidence>
<reference evidence="7 8" key="1">
    <citation type="submission" date="2018-11" db="EMBL/GenBank/DDBJ databases">
        <title>Novel bacteria species description.</title>
        <authorList>
            <person name="Han J.-H."/>
        </authorList>
    </citation>
    <scope>NUCLEOTIDE SEQUENCE [LARGE SCALE GENOMIC DNA]</scope>
    <source>
        <strain evidence="7 8">KCTC23259</strain>
    </source>
</reference>
<feature type="transmembrane region" description="Helical" evidence="6">
    <location>
        <begin position="45"/>
        <end position="71"/>
    </location>
</feature>
<protein>
    <submittedName>
        <fullName evidence="7">Sugar isomerase</fullName>
    </submittedName>
</protein>
<organism evidence="7 8">
    <name type="scientific">Lacihabitans soyangensis</name>
    <dbReference type="NCBI Taxonomy" id="869394"/>
    <lineage>
        <taxon>Bacteria</taxon>
        <taxon>Pseudomonadati</taxon>
        <taxon>Bacteroidota</taxon>
        <taxon>Cytophagia</taxon>
        <taxon>Cytophagales</taxon>
        <taxon>Leadbetterellaceae</taxon>
        <taxon>Lacihabitans</taxon>
    </lineage>
</organism>
<feature type="transmembrane region" description="Helical" evidence="6">
    <location>
        <begin position="92"/>
        <end position="111"/>
    </location>
</feature>
<name>A0AAE3H2S0_9BACT</name>
<keyword evidence="7" id="KW-0413">Isomerase</keyword>
<gene>
    <name evidence="7" type="ORF">EGI31_12850</name>
</gene>
<feature type="transmembrane region" description="Helical" evidence="6">
    <location>
        <begin position="383"/>
        <end position="404"/>
    </location>
</feature>
<evidence type="ECO:0000256" key="2">
    <source>
        <dbReference type="ARBA" id="ARBA00022475"/>
    </source>
</evidence>
<dbReference type="GO" id="GO:0016853">
    <property type="term" value="F:isomerase activity"/>
    <property type="evidence" value="ECO:0007669"/>
    <property type="project" value="UniProtKB-KW"/>
</dbReference>
<evidence type="ECO:0000256" key="1">
    <source>
        <dbReference type="ARBA" id="ARBA00004651"/>
    </source>
</evidence>
<dbReference type="AlphaFoldDB" id="A0AAE3H2S0"/>
<dbReference type="RefSeq" id="WP_255037608.1">
    <property type="nucleotide sequence ID" value="NZ_RJUF01000042.1"/>
</dbReference>
<accession>A0AAE3H2S0</accession>
<feature type="transmembrane region" description="Helical" evidence="6">
    <location>
        <begin position="288"/>
        <end position="311"/>
    </location>
</feature>
<dbReference type="InterPro" id="IPR002797">
    <property type="entry name" value="Polysacc_synth"/>
</dbReference>
<dbReference type="PANTHER" id="PTHR30250:SF28">
    <property type="entry name" value="POLYSACCHARIDE BIOSYNTHESIS PROTEIN"/>
    <property type="match status" value="1"/>
</dbReference>
<feature type="transmembrane region" description="Helical" evidence="6">
    <location>
        <begin position="123"/>
        <end position="143"/>
    </location>
</feature>
<feature type="transmembrane region" description="Helical" evidence="6">
    <location>
        <begin position="249"/>
        <end position="276"/>
    </location>
</feature>